<sequence>MNSMFSDPGAVGITCAKTGPITIKKDVSKSKAGEEVFVESKSLFFGKSIKVRRIFDEAKNTLLYVSYSDRVDKSTDANKSRFKSALCAISLTEPAAPAAPVAAAVKSDPVAVE</sequence>
<gene>
    <name evidence="1" type="ORF">LGLO00237_LOCUS847</name>
</gene>
<dbReference type="PANTHER" id="PTHR37952">
    <property type="match status" value="1"/>
</dbReference>
<evidence type="ECO:0000313" key="1">
    <source>
        <dbReference type="EMBL" id="CAE0644737.1"/>
    </source>
</evidence>
<dbReference type="InterPro" id="IPR010292">
    <property type="entry name" value="Uncharacterised_CreA"/>
</dbReference>
<name>A0A7S3Y945_9EUKA</name>
<reference evidence="1" key="1">
    <citation type="submission" date="2021-01" db="EMBL/GenBank/DDBJ databases">
        <authorList>
            <person name="Corre E."/>
            <person name="Pelletier E."/>
            <person name="Niang G."/>
            <person name="Scheremetjew M."/>
            <person name="Finn R."/>
            <person name="Kale V."/>
            <person name="Holt S."/>
            <person name="Cochrane G."/>
            <person name="Meng A."/>
            <person name="Brown T."/>
            <person name="Cohen L."/>
        </authorList>
    </citation>
    <scope>NUCLEOTIDE SEQUENCE</scope>
    <source>
        <strain evidence="1">CCCM811</strain>
    </source>
</reference>
<accession>A0A7S3Y945</accession>
<organism evidence="1">
    <name type="scientific">Lotharella globosa</name>
    <dbReference type="NCBI Taxonomy" id="91324"/>
    <lineage>
        <taxon>Eukaryota</taxon>
        <taxon>Sar</taxon>
        <taxon>Rhizaria</taxon>
        <taxon>Cercozoa</taxon>
        <taxon>Chlorarachniophyceae</taxon>
        <taxon>Lotharella</taxon>
    </lineage>
</organism>
<proteinExistence type="predicted"/>
<dbReference type="Pfam" id="PF05981">
    <property type="entry name" value="CreA"/>
    <property type="match status" value="1"/>
</dbReference>
<dbReference type="AlphaFoldDB" id="A0A7S3Y945"/>
<dbReference type="EMBL" id="HBIV01001213">
    <property type="protein sequence ID" value="CAE0644737.1"/>
    <property type="molecule type" value="Transcribed_RNA"/>
</dbReference>
<protein>
    <submittedName>
        <fullName evidence="1">Uncharacterized protein</fullName>
    </submittedName>
</protein>
<dbReference type="PANTHER" id="PTHR37952:SF2">
    <property type="entry name" value="PROTEIN CREA"/>
    <property type="match status" value="1"/>
</dbReference>